<keyword evidence="3 4" id="KW-0975">Bacterial flagellum</keyword>
<dbReference type="NCBIfam" id="TIGR03506">
    <property type="entry name" value="FlgEFG_subfam"/>
    <property type="match status" value="1"/>
</dbReference>
<dbReference type="InterPro" id="IPR001444">
    <property type="entry name" value="Flag_bb_rod_N"/>
</dbReference>
<evidence type="ECO:0000256" key="4">
    <source>
        <dbReference type="RuleBase" id="RU362116"/>
    </source>
</evidence>
<evidence type="ECO:0000256" key="2">
    <source>
        <dbReference type="ARBA" id="ARBA00009677"/>
    </source>
</evidence>
<feature type="domain" description="Flagellar hook protein FlgE/F/G-like D1" evidence="7">
    <location>
        <begin position="91"/>
        <end position="135"/>
    </location>
</feature>
<evidence type="ECO:0000259" key="7">
    <source>
        <dbReference type="Pfam" id="PF22692"/>
    </source>
</evidence>
<dbReference type="InterPro" id="IPR010930">
    <property type="entry name" value="Flg_bb/hook_C_dom"/>
</dbReference>
<evidence type="ECO:0000259" key="6">
    <source>
        <dbReference type="Pfam" id="PF06429"/>
    </source>
</evidence>
<dbReference type="GO" id="GO:0071978">
    <property type="term" value="P:bacterial-type flagellum-dependent swarming motility"/>
    <property type="evidence" value="ECO:0007669"/>
    <property type="project" value="TreeGrafter"/>
</dbReference>
<dbReference type="InterPro" id="IPR020013">
    <property type="entry name" value="Flagellar_FlgE/F/G"/>
</dbReference>
<dbReference type="Pfam" id="PF22692">
    <property type="entry name" value="LlgE_F_G_D1"/>
    <property type="match status" value="1"/>
</dbReference>
<dbReference type="PANTHER" id="PTHR30435:SF19">
    <property type="entry name" value="FLAGELLAR BASAL-BODY ROD PROTEIN FLGG"/>
    <property type="match status" value="1"/>
</dbReference>
<evidence type="ECO:0000256" key="3">
    <source>
        <dbReference type="ARBA" id="ARBA00023143"/>
    </source>
</evidence>
<dbReference type="GO" id="GO:0009425">
    <property type="term" value="C:bacterial-type flagellum basal body"/>
    <property type="evidence" value="ECO:0007669"/>
    <property type="project" value="UniProtKB-SubCell"/>
</dbReference>
<accession>A0A7S7RN51</accession>
<sequence>MMTQAFYTGLSGLRSQQQAIDVVSNNLANTSTVGFRGYSSEFSSMFEEMLVTNAAASSVNSSVGVGTKLNTIAMDESRGVFQLTERSTDLAILGDGWFGIQGESDPLYTRDGSFTFDESRDLVTHDGYYVLGTMGSNIENGVLTEQLASIPLGEVATQQKLRFPTTLSYPSTPTTEATFGGNLSLLEDETALTISAGVINSQDVKNNLRLEFTKVDPQVAPGSQWNVKATTETLDGETIYDTQNGVVNFNERGALISSTLTSIDNQGTTVSIDLGIDYDGIISSGGTFSSSSSSNGTPAGDLIGYDINKNGEVLATFTNGAQSNVGTIAVYHFANDRGLERVNGARFSESSNSGAAKFFQDAFGNNIIGTDITNFKLEGSNVRMEVGLTDLIIMQRSYDANSKSITTADEMLKKALDMGA</sequence>
<feature type="domain" description="Flagellar basal-body/hook protein C-terminal" evidence="6">
    <location>
        <begin position="377"/>
        <end position="418"/>
    </location>
</feature>
<keyword evidence="8" id="KW-0969">Cilium</keyword>
<feature type="domain" description="Flagellar basal body rod protein N-terminal" evidence="5">
    <location>
        <begin position="6"/>
        <end position="36"/>
    </location>
</feature>
<comment type="subcellular location">
    <subcellularLocation>
        <location evidence="1 4">Bacterial flagellum basal body</location>
    </subcellularLocation>
</comment>
<dbReference type="InterPro" id="IPR037925">
    <property type="entry name" value="FlgE/F/G-like"/>
</dbReference>
<reference evidence="8 9" key="1">
    <citation type="submission" date="2020-05" db="EMBL/GenBank/DDBJ databases">
        <title>Sulfurimonas marisnigri, sp. nov., and Sulfurimonas baltica, sp. nov., manganese oxide reducing chemolithoautotrophs of the class Epsilonproteobacteria isolated from the pelagic redoxclines of the Black and Baltic Seas and emended description of the genus Sulfurimonas.</title>
        <authorList>
            <person name="Henkel J.V."/>
            <person name="Laudan C."/>
            <person name="Werner J."/>
            <person name="Neu T."/>
            <person name="Plewe S."/>
            <person name="Sproer C."/>
            <person name="Bunk B."/>
            <person name="Schulz-Vogt H.N."/>
        </authorList>
    </citation>
    <scope>NUCLEOTIDE SEQUENCE [LARGE SCALE GENOMIC DNA]</scope>
    <source>
        <strain evidence="8 9">GD2</strain>
    </source>
</reference>
<evidence type="ECO:0000313" key="8">
    <source>
        <dbReference type="EMBL" id="QOY52151.1"/>
    </source>
</evidence>
<dbReference type="Pfam" id="PF06429">
    <property type="entry name" value="Flg_bbr_C"/>
    <property type="match status" value="1"/>
</dbReference>
<dbReference type="RefSeq" id="WP_194369925.1">
    <property type="nucleotide sequence ID" value="NZ_CP054492.1"/>
</dbReference>
<dbReference type="InterPro" id="IPR053967">
    <property type="entry name" value="LlgE_F_G-like_D1"/>
</dbReference>
<keyword evidence="8" id="KW-0966">Cell projection</keyword>
<protein>
    <submittedName>
        <fullName evidence="8">Flagellar hook protein FlgE</fullName>
    </submittedName>
</protein>
<dbReference type="AlphaFoldDB" id="A0A7S7RN51"/>
<evidence type="ECO:0000256" key="1">
    <source>
        <dbReference type="ARBA" id="ARBA00004117"/>
    </source>
</evidence>
<comment type="similarity">
    <text evidence="2 4">Belongs to the flagella basal body rod proteins family.</text>
</comment>
<dbReference type="Pfam" id="PF00460">
    <property type="entry name" value="Flg_bb_rod"/>
    <property type="match status" value="1"/>
</dbReference>
<evidence type="ECO:0000313" key="9">
    <source>
        <dbReference type="Proteomes" id="UP000593994"/>
    </source>
</evidence>
<organism evidence="8 9">
    <name type="scientific">Candidatus Sulfurimonas baltica</name>
    <dbReference type="NCBI Taxonomy" id="2740404"/>
    <lineage>
        <taxon>Bacteria</taxon>
        <taxon>Pseudomonadati</taxon>
        <taxon>Campylobacterota</taxon>
        <taxon>Epsilonproteobacteria</taxon>
        <taxon>Campylobacterales</taxon>
        <taxon>Sulfurimonadaceae</taxon>
        <taxon>Sulfurimonas</taxon>
    </lineage>
</organism>
<proteinExistence type="inferred from homology"/>
<dbReference type="KEGG" id="sbal:HUE88_00170"/>
<evidence type="ECO:0000259" key="5">
    <source>
        <dbReference type="Pfam" id="PF00460"/>
    </source>
</evidence>
<dbReference type="EMBL" id="CP054492">
    <property type="protein sequence ID" value="QOY52151.1"/>
    <property type="molecule type" value="Genomic_DNA"/>
</dbReference>
<gene>
    <name evidence="8" type="ORF">HUE88_00170</name>
</gene>
<name>A0A7S7RN51_9BACT</name>
<keyword evidence="8" id="KW-0282">Flagellum</keyword>
<dbReference type="SUPFAM" id="SSF117143">
    <property type="entry name" value="Flagellar hook protein flgE"/>
    <property type="match status" value="1"/>
</dbReference>
<dbReference type="PANTHER" id="PTHR30435">
    <property type="entry name" value="FLAGELLAR PROTEIN"/>
    <property type="match status" value="1"/>
</dbReference>
<dbReference type="Proteomes" id="UP000593994">
    <property type="component" value="Chromosome"/>
</dbReference>
<keyword evidence="9" id="KW-1185">Reference proteome</keyword>